<dbReference type="EMBL" id="KN818245">
    <property type="protein sequence ID" value="KIL64979.1"/>
    <property type="molecule type" value="Genomic_DNA"/>
</dbReference>
<reference evidence="1 2" key="1">
    <citation type="submission" date="2014-04" db="EMBL/GenBank/DDBJ databases">
        <title>Evolutionary Origins and Diversification of the Mycorrhizal Mutualists.</title>
        <authorList>
            <consortium name="DOE Joint Genome Institute"/>
            <consortium name="Mycorrhizal Genomics Consortium"/>
            <person name="Kohler A."/>
            <person name="Kuo A."/>
            <person name="Nagy L.G."/>
            <person name="Floudas D."/>
            <person name="Copeland A."/>
            <person name="Barry K.W."/>
            <person name="Cichocki N."/>
            <person name="Veneault-Fourrey C."/>
            <person name="LaButti K."/>
            <person name="Lindquist E.A."/>
            <person name="Lipzen A."/>
            <person name="Lundell T."/>
            <person name="Morin E."/>
            <person name="Murat C."/>
            <person name="Riley R."/>
            <person name="Ohm R."/>
            <person name="Sun H."/>
            <person name="Tunlid A."/>
            <person name="Henrissat B."/>
            <person name="Grigoriev I.V."/>
            <person name="Hibbett D.S."/>
            <person name="Martin F."/>
        </authorList>
    </citation>
    <scope>NUCLEOTIDE SEQUENCE [LARGE SCALE GENOMIC DNA]</scope>
    <source>
        <strain evidence="1 2">Koide BX008</strain>
    </source>
</reference>
<evidence type="ECO:0000313" key="2">
    <source>
        <dbReference type="Proteomes" id="UP000054549"/>
    </source>
</evidence>
<dbReference type="Proteomes" id="UP000054549">
    <property type="component" value="Unassembled WGS sequence"/>
</dbReference>
<name>A0A0C2TDS8_AMAMK</name>
<keyword evidence="2" id="KW-1185">Reference proteome</keyword>
<accession>A0A0C2TDS8</accession>
<organism evidence="1 2">
    <name type="scientific">Amanita muscaria (strain Koide BX008)</name>
    <dbReference type="NCBI Taxonomy" id="946122"/>
    <lineage>
        <taxon>Eukaryota</taxon>
        <taxon>Fungi</taxon>
        <taxon>Dikarya</taxon>
        <taxon>Basidiomycota</taxon>
        <taxon>Agaricomycotina</taxon>
        <taxon>Agaricomycetes</taxon>
        <taxon>Agaricomycetidae</taxon>
        <taxon>Agaricales</taxon>
        <taxon>Pluteineae</taxon>
        <taxon>Amanitaceae</taxon>
        <taxon>Amanita</taxon>
    </lineage>
</organism>
<gene>
    <name evidence="1" type="ORF">M378DRAFT_554278</name>
</gene>
<proteinExistence type="predicted"/>
<dbReference type="HOGENOM" id="CLU_131028_0_0_1"/>
<protein>
    <submittedName>
        <fullName evidence="1">Uncharacterized protein</fullName>
    </submittedName>
</protein>
<evidence type="ECO:0000313" key="1">
    <source>
        <dbReference type="EMBL" id="KIL64979.1"/>
    </source>
</evidence>
<dbReference type="InParanoid" id="A0A0C2TDS8"/>
<dbReference type="AlphaFoldDB" id="A0A0C2TDS8"/>
<sequence length="191" mass="21252">MAGSQPWRYQDAYQSIPFVDSVISIQHVPASIPLLRRKAFSTTFNMTSMSAQIRDERNPDISIPAQASTTARPQPVDHFSGDEGYPRVPVPQSREAAHGAKTDFSIPKKASSITTEPHSVDRGDRVVQRGDAPSTSFFQGSSNIKITDSDFYEIRGNATIIRFGDGQFTDVQRNSVRRVCHTNDQRLTQHS</sequence>